<dbReference type="PANTHER" id="PTHR47990">
    <property type="entry name" value="2-OXOGLUTARATE (2OG) AND FE(II)-DEPENDENT OXYGENASE SUPERFAMILY PROTEIN-RELATED"/>
    <property type="match status" value="1"/>
</dbReference>
<comment type="similarity">
    <text evidence="12">Belongs to the iron/ascorbate-dependent oxidoreductase family.</text>
</comment>
<feature type="domain" description="Fe2OG dioxygenase" evidence="13">
    <location>
        <begin position="174"/>
        <end position="275"/>
    </location>
</feature>
<dbReference type="GO" id="GO:0009693">
    <property type="term" value="P:ethylene biosynthetic process"/>
    <property type="evidence" value="ECO:0007669"/>
    <property type="project" value="UniProtKB-UniPathway"/>
</dbReference>
<evidence type="ECO:0000256" key="10">
    <source>
        <dbReference type="ARBA" id="ARBA00047725"/>
    </source>
</evidence>
<dbReference type="EC" id="1.13.12.19" evidence="5"/>
<comment type="subunit">
    <text evidence="3">Monomer.</text>
</comment>
<dbReference type="EMBL" id="APLQ01000011">
    <property type="protein sequence ID" value="ENO14856.2"/>
    <property type="molecule type" value="Genomic_DNA"/>
</dbReference>
<proteinExistence type="inferred from homology"/>
<evidence type="ECO:0000256" key="4">
    <source>
        <dbReference type="ARBA" id="ARBA00012293"/>
    </source>
</evidence>
<organism evidence="14 15">
    <name type="scientific">Marinobacter nanhaiticus D15-8W</name>
    <dbReference type="NCBI Taxonomy" id="626887"/>
    <lineage>
        <taxon>Bacteria</taxon>
        <taxon>Pseudomonadati</taxon>
        <taxon>Pseudomonadota</taxon>
        <taxon>Gammaproteobacteria</taxon>
        <taxon>Pseudomonadales</taxon>
        <taxon>Marinobacteraceae</taxon>
        <taxon>Marinobacter</taxon>
    </lineage>
</organism>
<dbReference type="Pfam" id="PF14226">
    <property type="entry name" value="DIOX_N"/>
    <property type="match status" value="1"/>
</dbReference>
<evidence type="ECO:0000256" key="7">
    <source>
        <dbReference type="ARBA" id="ARBA00022666"/>
    </source>
</evidence>
<dbReference type="AlphaFoldDB" id="N6WTL7"/>
<evidence type="ECO:0000256" key="11">
    <source>
        <dbReference type="ARBA" id="ARBA00049359"/>
    </source>
</evidence>
<name>N6WTL7_9GAMM</name>
<dbReference type="Gene3D" id="2.60.120.330">
    <property type="entry name" value="B-lactam Antibiotic, Isopenicillin N Synthase, Chain"/>
    <property type="match status" value="1"/>
</dbReference>
<evidence type="ECO:0000313" key="15">
    <source>
        <dbReference type="Proteomes" id="UP000013165"/>
    </source>
</evidence>
<keyword evidence="12" id="KW-0479">Metal-binding</keyword>
<evidence type="ECO:0000256" key="8">
    <source>
        <dbReference type="ARBA" id="ARBA00031011"/>
    </source>
</evidence>
<sequence>MMKQLPLISIAGLRSENVEERRKTAAELGRACREVGFFYAIDHGIPRQVIDTAFAESRRFFALPTEAKQALSIKRSPHNRGYVAMADEKLNPESGADMKEAFNLGVELPEDHPEVVAGKPFRGVNFWPENLPGWRDNMLSYFDACLELGRIIHRGFSLDLGVAEDFFASHLADPVVTMRILRYPASAGQSDRRDGGAGAHTDYGNLTLLATDDVAGLEVLTRQGDWIDAPHVEGAFVCNIGDCLMRWSNDTYVSTPHRVRPPARERYSIAYFLEANPDSVVDPRDIYPDQTPKYEPVTFAAYLKSRLDATYEHRAGEKV</sequence>
<dbReference type="InterPro" id="IPR050231">
    <property type="entry name" value="Iron_ascorbate_oxido_reductase"/>
</dbReference>
<comment type="catalytic activity">
    <reaction evidence="10">
        <text>2-oxoglutarate + O2 + 2 H(+) = ethene + 3 CO2 + H2O</text>
        <dbReference type="Rhea" id="RHEA:31523"/>
        <dbReference type="ChEBI" id="CHEBI:15377"/>
        <dbReference type="ChEBI" id="CHEBI:15378"/>
        <dbReference type="ChEBI" id="CHEBI:15379"/>
        <dbReference type="ChEBI" id="CHEBI:16526"/>
        <dbReference type="ChEBI" id="CHEBI:16810"/>
        <dbReference type="ChEBI" id="CHEBI:18153"/>
        <dbReference type="EC" id="1.13.12.19"/>
    </reaction>
</comment>
<comment type="cofactor">
    <cofactor evidence="1">
        <name>Fe(2+)</name>
        <dbReference type="ChEBI" id="CHEBI:29033"/>
    </cofactor>
</comment>
<comment type="catalytic activity">
    <reaction evidence="11">
        <text>L-arginine + 2-oxoglutarate + O2 = guanidine + L-glutamate 5-semialdehyde + succinate + CO2</text>
        <dbReference type="Rhea" id="RHEA:31535"/>
        <dbReference type="ChEBI" id="CHEBI:15379"/>
        <dbReference type="ChEBI" id="CHEBI:16526"/>
        <dbReference type="ChEBI" id="CHEBI:16810"/>
        <dbReference type="ChEBI" id="CHEBI:30031"/>
        <dbReference type="ChEBI" id="CHEBI:30087"/>
        <dbReference type="ChEBI" id="CHEBI:32682"/>
        <dbReference type="ChEBI" id="CHEBI:58066"/>
        <dbReference type="EC" id="1.14.20.7"/>
    </reaction>
</comment>
<comment type="caution">
    <text evidence="14">The sequence shown here is derived from an EMBL/GenBank/DDBJ whole genome shotgun (WGS) entry which is preliminary data.</text>
</comment>
<dbReference type="PROSITE" id="PS51471">
    <property type="entry name" value="FE2OG_OXY"/>
    <property type="match status" value="1"/>
</dbReference>
<gene>
    <name evidence="14" type="ORF">J057_05876</name>
</gene>
<evidence type="ECO:0000259" key="13">
    <source>
        <dbReference type="PROSITE" id="PS51471"/>
    </source>
</evidence>
<evidence type="ECO:0000256" key="9">
    <source>
        <dbReference type="ARBA" id="ARBA00031282"/>
    </source>
</evidence>
<protein>
    <recommendedName>
        <fullName evidence="6">2-oxoglutarate-dependent ethylene/succinate-forming enzyme</fullName>
        <ecNumber evidence="5">1.13.12.19</ecNumber>
        <ecNumber evidence="4">1.14.20.7</ecNumber>
    </recommendedName>
    <alternativeName>
        <fullName evidence="8">2-oxoglutarate dioxygenase (ethylene-forming)</fullName>
    </alternativeName>
    <alternativeName>
        <fullName evidence="9">2-oxoglutarate/L-arginine monooxygenase/decarboxylase (succinate-forming)</fullName>
    </alternativeName>
</protein>
<comment type="pathway">
    <text evidence="2">Alkene biosynthesis; ethylene biosynthesis via 2-oxoglutarate.</text>
</comment>
<dbReference type="GO" id="GO:0046872">
    <property type="term" value="F:metal ion binding"/>
    <property type="evidence" value="ECO:0007669"/>
    <property type="project" value="UniProtKB-KW"/>
</dbReference>
<keyword evidence="7" id="KW-0266">Ethylene biosynthesis</keyword>
<accession>N6WTL7</accession>
<dbReference type="HOGENOM" id="CLU_010119_6_1_6"/>
<dbReference type="STRING" id="626887.J057_05876"/>
<dbReference type="InterPro" id="IPR026992">
    <property type="entry name" value="DIOX_N"/>
</dbReference>
<dbReference type="UniPathway" id="UPA00385"/>
<dbReference type="InterPro" id="IPR005123">
    <property type="entry name" value="Oxoglu/Fe-dep_dioxygenase_dom"/>
</dbReference>
<dbReference type="GO" id="GO:0102276">
    <property type="term" value="F:2-oxoglutarate oxygenase/decarboxylase (ethylene-forming) activity"/>
    <property type="evidence" value="ECO:0007669"/>
    <property type="project" value="UniProtKB-EC"/>
</dbReference>
<dbReference type="PATRIC" id="fig|626887.3.peg.1172"/>
<evidence type="ECO:0000256" key="1">
    <source>
        <dbReference type="ARBA" id="ARBA00001954"/>
    </source>
</evidence>
<dbReference type="PRINTS" id="PR00682">
    <property type="entry name" value="IPNSYNTHASE"/>
</dbReference>
<keyword evidence="12" id="KW-0408">Iron</keyword>
<evidence type="ECO:0000256" key="6">
    <source>
        <dbReference type="ARBA" id="ARBA00019045"/>
    </source>
</evidence>
<dbReference type="OrthoDB" id="21825at2"/>
<dbReference type="EC" id="1.14.20.7" evidence="4"/>
<evidence type="ECO:0000256" key="3">
    <source>
        <dbReference type="ARBA" id="ARBA00011245"/>
    </source>
</evidence>
<keyword evidence="12" id="KW-0560">Oxidoreductase</keyword>
<dbReference type="eggNOG" id="COG3491">
    <property type="taxonomic scope" value="Bacteria"/>
</dbReference>
<evidence type="ECO:0000256" key="2">
    <source>
        <dbReference type="ARBA" id="ARBA00004767"/>
    </source>
</evidence>
<dbReference type="Proteomes" id="UP000013165">
    <property type="component" value="Unassembled WGS sequence"/>
</dbReference>
<evidence type="ECO:0000313" key="14">
    <source>
        <dbReference type="EMBL" id="ENO14856.2"/>
    </source>
</evidence>
<dbReference type="InterPro" id="IPR044861">
    <property type="entry name" value="IPNS-like_FE2OG_OXY"/>
</dbReference>
<evidence type="ECO:0000256" key="5">
    <source>
        <dbReference type="ARBA" id="ARBA00012531"/>
    </source>
</evidence>
<evidence type="ECO:0000256" key="12">
    <source>
        <dbReference type="RuleBase" id="RU003682"/>
    </source>
</evidence>
<dbReference type="InterPro" id="IPR027443">
    <property type="entry name" value="IPNS-like_sf"/>
</dbReference>
<dbReference type="Pfam" id="PF03171">
    <property type="entry name" value="2OG-FeII_Oxy"/>
    <property type="match status" value="1"/>
</dbReference>
<keyword evidence="15" id="KW-1185">Reference proteome</keyword>
<dbReference type="SUPFAM" id="SSF51197">
    <property type="entry name" value="Clavaminate synthase-like"/>
    <property type="match status" value="1"/>
</dbReference>
<reference evidence="14 15" key="1">
    <citation type="journal article" date="2013" name="Genome Announc.">
        <title>Genome Sequence of the Polycyclic Aromatic Hydrocarbon-Degrading Bacterium Strain Marinobacter nanhaiticus D15-8WT.</title>
        <authorList>
            <person name="Cui Z."/>
            <person name="Gao W."/>
            <person name="Li Q."/>
            <person name="Xu G."/>
            <person name="Zheng L."/>
        </authorList>
    </citation>
    <scope>NUCLEOTIDE SEQUENCE [LARGE SCALE GENOMIC DNA]</scope>
    <source>
        <strain evidence="14 15">D15-8W</strain>
    </source>
</reference>